<dbReference type="InterPro" id="IPR002165">
    <property type="entry name" value="Plexin_repeat"/>
</dbReference>
<dbReference type="PANTHER" id="PTHR13055:SF12">
    <property type="entry name" value="LD40707P"/>
    <property type="match status" value="1"/>
</dbReference>
<gene>
    <name evidence="9" type="ORF">CLODIP_2_CD00995</name>
</gene>
<evidence type="ECO:0000256" key="8">
    <source>
        <dbReference type="SAM" id="SignalP"/>
    </source>
</evidence>
<comment type="caution">
    <text evidence="9">The sequence shown here is derived from an EMBL/GenBank/DDBJ whole genome shotgun (WGS) entry which is preliminary data.</text>
</comment>
<evidence type="ECO:0000256" key="7">
    <source>
        <dbReference type="SAM" id="Phobius"/>
    </source>
</evidence>
<evidence type="ECO:0000256" key="6">
    <source>
        <dbReference type="ARBA" id="ARBA00023180"/>
    </source>
</evidence>
<accession>A0A8S1CZY1</accession>
<comment type="subcellular location">
    <subcellularLocation>
        <location evidence="1">Membrane</location>
        <topology evidence="1">Single-pass type I membrane protein</topology>
    </subcellularLocation>
</comment>
<evidence type="ECO:0000256" key="2">
    <source>
        <dbReference type="ARBA" id="ARBA00022692"/>
    </source>
</evidence>
<keyword evidence="10" id="KW-1185">Reference proteome</keyword>
<protein>
    <recommendedName>
        <fullName evidence="11">PSI domain-containing protein</fullName>
    </recommendedName>
</protein>
<name>A0A8S1CZY1_9INSE</name>
<dbReference type="PANTHER" id="PTHR13055">
    <property type="entry name" value="TUMOR ENDOTHELIAL MARKER 7 RELATED"/>
    <property type="match status" value="1"/>
</dbReference>
<reference evidence="9 10" key="1">
    <citation type="submission" date="2020-04" db="EMBL/GenBank/DDBJ databases">
        <authorList>
            <person name="Alioto T."/>
            <person name="Alioto T."/>
            <person name="Gomez Garrido J."/>
        </authorList>
    </citation>
    <scope>NUCLEOTIDE SEQUENCE [LARGE SCALE GENOMIC DNA]</scope>
</reference>
<evidence type="ECO:0000313" key="10">
    <source>
        <dbReference type="Proteomes" id="UP000494165"/>
    </source>
</evidence>
<evidence type="ECO:0000256" key="3">
    <source>
        <dbReference type="ARBA" id="ARBA00022729"/>
    </source>
</evidence>
<dbReference type="EMBL" id="CADEPI010000112">
    <property type="protein sequence ID" value="CAB3375465.1"/>
    <property type="molecule type" value="Genomic_DNA"/>
</dbReference>
<keyword evidence="6" id="KW-0325">Glycoprotein</keyword>
<dbReference type="AlphaFoldDB" id="A0A8S1CZY1"/>
<feature type="transmembrane region" description="Helical" evidence="7">
    <location>
        <begin position="299"/>
        <end position="322"/>
    </location>
</feature>
<dbReference type="Pfam" id="PF01437">
    <property type="entry name" value="PSI"/>
    <property type="match status" value="1"/>
</dbReference>
<keyword evidence="2 7" id="KW-0812">Transmembrane</keyword>
<evidence type="ECO:0000256" key="4">
    <source>
        <dbReference type="ARBA" id="ARBA00022989"/>
    </source>
</evidence>
<dbReference type="InterPro" id="IPR031152">
    <property type="entry name" value="PLXDC"/>
</dbReference>
<keyword evidence="5 7" id="KW-0472">Membrane</keyword>
<dbReference type="Proteomes" id="UP000494165">
    <property type="component" value="Unassembled WGS sequence"/>
</dbReference>
<feature type="chain" id="PRO_5035826535" description="PSI domain-containing protein" evidence="8">
    <location>
        <begin position="20"/>
        <end position="364"/>
    </location>
</feature>
<dbReference type="OrthoDB" id="6285106at2759"/>
<evidence type="ECO:0000256" key="5">
    <source>
        <dbReference type="ARBA" id="ARBA00023136"/>
    </source>
</evidence>
<keyword evidence="4 7" id="KW-1133">Transmembrane helix</keyword>
<feature type="signal peptide" evidence="8">
    <location>
        <begin position="1"/>
        <end position="19"/>
    </location>
</feature>
<dbReference type="GO" id="GO:0016020">
    <property type="term" value="C:membrane"/>
    <property type="evidence" value="ECO:0007669"/>
    <property type="project" value="UniProtKB-SubCell"/>
</dbReference>
<sequence>MRVNISLIYFLILVAASHGRGTGTINNRPLVKDRHGFFNISVQANDRLAQTLWVDMDGMESKSLDHNYVRVNLAFTFPLFDRTIRSLAVNSNGYLSFGNDFDAQFPARYIAPLMIIGKKYGNRETSIKFRQNGKSFTVQWGNLKTHRYGKHDRFTFQATLHENGNIEFVYKRIPFEITDLIDHEHLVKIGMEDLFYLPDMELMYYYVDLIGEPIQNSTIVSFKALPTCRSLKNCSSCVSANLSSKCVWCPALKRCSVSFDPSSKDWFKNKCQDFENATCTVTKNQAHSISEERIALTKIFILAFIGFALALFAFVSCVMAWIGNEHSFHTENDKESESKERGKSLIDVELNENTLPIFNNAFIY</sequence>
<proteinExistence type="predicted"/>
<evidence type="ECO:0000313" key="9">
    <source>
        <dbReference type="EMBL" id="CAB3375465.1"/>
    </source>
</evidence>
<evidence type="ECO:0008006" key="11">
    <source>
        <dbReference type="Google" id="ProtNLM"/>
    </source>
</evidence>
<organism evidence="9 10">
    <name type="scientific">Cloeon dipterum</name>
    <dbReference type="NCBI Taxonomy" id="197152"/>
    <lineage>
        <taxon>Eukaryota</taxon>
        <taxon>Metazoa</taxon>
        <taxon>Ecdysozoa</taxon>
        <taxon>Arthropoda</taxon>
        <taxon>Hexapoda</taxon>
        <taxon>Insecta</taxon>
        <taxon>Pterygota</taxon>
        <taxon>Palaeoptera</taxon>
        <taxon>Ephemeroptera</taxon>
        <taxon>Pisciforma</taxon>
        <taxon>Baetidae</taxon>
        <taxon>Cloeon</taxon>
    </lineage>
</organism>
<keyword evidence="3 8" id="KW-0732">Signal</keyword>
<evidence type="ECO:0000256" key="1">
    <source>
        <dbReference type="ARBA" id="ARBA00004479"/>
    </source>
</evidence>